<dbReference type="Pfam" id="PF00582">
    <property type="entry name" value="Usp"/>
    <property type="match status" value="2"/>
</dbReference>
<dbReference type="AlphaFoldDB" id="A0A7X3FZ00"/>
<dbReference type="PANTHER" id="PTHR46268">
    <property type="entry name" value="STRESS RESPONSE PROTEIN NHAX"/>
    <property type="match status" value="1"/>
</dbReference>
<dbReference type="Proteomes" id="UP000443353">
    <property type="component" value="Unassembled WGS sequence"/>
</dbReference>
<accession>A0A7X3FZ00</accession>
<dbReference type="InterPro" id="IPR006016">
    <property type="entry name" value="UspA"/>
</dbReference>
<evidence type="ECO:0000313" key="3">
    <source>
        <dbReference type="EMBL" id="MVW60630.1"/>
    </source>
</evidence>
<dbReference type="SUPFAM" id="SSF52402">
    <property type="entry name" value="Adenine nucleotide alpha hydrolases-like"/>
    <property type="match status" value="2"/>
</dbReference>
<dbReference type="EMBL" id="WSES01000003">
    <property type="protein sequence ID" value="MVW60630.1"/>
    <property type="molecule type" value="Genomic_DNA"/>
</dbReference>
<dbReference type="Gene3D" id="3.40.50.12370">
    <property type="match status" value="1"/>
</dbReference>
<comment type="caution">
    <text evidence="3">The sequence shown here is derived from an EMBL/GenBank/DDBJ whole genome shotgun (WGS) entry which is preliminary data.</text>
</comment>
<organism evidence="3 4">
    <name type="scientific">Massilia cellulosiltytica</name>
    <dbReference type="NCBI Taxonomy" id="2683234"/>
    <lineage>
        <taxon>Bacteria</taxon>
        <taxon>Pseudomonadati</taxon>
        <taxon>Pseudomonadota</taxon>
        <taxon>Betaproteobacteria</taxon>
        <taxon>Burkholderiales</taxon>
        <taxon>Oxalobacteraceae</taxon>
        <taxon>Telluria group</taxon>
        <taxon>Massilia</taxon>
    </lineage>
</organism>
<evidence type="ECO:0000313" key="4">
    <source>
        <dbReference type="Proteomes" id="UP000443353"/>
    </source>
</evidence>
<feature type="domain" description="UspA" evidence="2">
    <location>
        <begin position="3"/>
        <end position="146"/>
    </location>
</feature>
<feature type="domain" description="UspA" evidence="2">
    <location>
        <begin position="156"/>
        <end position="277"/>
    </location>
</feature>
<dbReference type="CDD" id="cd00293">
    <property type="entry name" value="USP-like"/>
    <property type="match status" value="1"/>
</dbReference>
<proteinExistence type="inferred from homology"/>
<dbReference type="RefSeq" id="WP_160408727.1">
    <property type="nucleotide sequence ID" value="NZ_WSES01000003.1"/>
</dbReference>
<evidence type="ECO:0000259" key="2">
    <source>
        <dbReference type="Pfam" id="PF00582"/>
    </source>
</evidence>
<dbReference type="InterPro" id="IPR006015">
    <property type="entry name" value="Universal_stress_UspA"/>
</dbReference>
<sequence>MDYKTVLVHVDDSPEAPDLVAFAARLANAQGAHLVGMTQTGISRFIRETTLPGVELGDLTPLFSDLRALAEARGAQFDGLASQAGVASFEHRIDDAEPGLALALQALYADLVVVGRTRPGTPALSGVAGLPEYVALNSPCPVLVVPHPGAHTGTFGRAMIAWNASPEAARAVRAALPLLARASEVEVAIFDDDSSSARSPEDAAELARFLDRHGVNVKVSRHHPRGEVGNALLVYVEDRKADLLVMGCYGHSRYREILLGGVSRTVLRRLAVPVLLAH</sequence>
<dbReference type="PRINTS" id="PR01438">
    <property type="entry name" value="UNVRSLSTRESS"/>
</dbReference>
<reference evidence="3 4" key="1">
    <citation type="submission" date="2019-12" db="EMBL/GenBank/DDBJ databases">
        <authorList>
            <person name="Li C."/>
            <person name="Zhao J."/>
        </authorList>
    </citation>
    <scope>NUCLEOTIDE SEQUENCE [LARGE SCALE GENOMIC DNA]</scope>
    <source>
        <strain evidence="3 4">NEAU-DD11</strain>
    </source>
</reference>
<keyword evidence="4" id="KW-1185">Reference proteome</keyword>
<comment type="similarity">
    <text evidence="1">Belongs to the universal stress protein A family.</text>
</comment>
<evidence type="ECO:0000256" key="1">
    <source>
        <dbReference type="ARBA" id="ARBA00008791"/>
    </source>
</evidence>
<name>A0A7X3FZ00_9BURK</name>
<gene>
    <name evidence="3" type="ORF">GPY61_11895</name>
</gene>
<protein>
    <submittedName>
        <fullName evidence="3">Universal stress protein</fullName>
    </submittedName>
</protein>
<dbReference type="PANTHER" id="PTHR46268:SF15">
    <property type="entry name" value="UNIVERSAL STRESS PROTEIN HP_0031"/>
    <property type="match status" value="1"/>
</dbReference>